<evidence type="ECO:0000313" key="2">
    <source>
        <dbReference type="EMBL" id="MFD1045863.1"/>
    </source>
</evidence>
<dbReference type="InterPro" id="IPR010427">
    <property type="entry name" value="DUF1023"/>
</dbReference>
<dbReference type="GO" id="GO:0016787">
    <property type="term" value="F:hydrolase activity"/>
    <property type="evidence" value="ECO:0007669"/>
    <property type="project" value="UniProtKB-KW"/>
</dbReference>
<reference evidence="3" key="1">
    <citation type="journal article" date="2019" name="Int. J. Syst. Evol. Microbiol.">
        <title>The Global Catalogue of Microorganisms (GCM) 10K type strain sequencing project: providing services to taxonomists for standard genome sequencing and annotation.</title>
        <authorList>
            <consortium name="The Broad Institute Genomics Platform"/>
            <consortium name="The Broad Institute Genome Sequencing Center for Infectious Disease"/>
            <person name="Wu L."/>
            <person name="Ma J."/>
        </authorList>
    </citation>
    <scope>NUCLEOTIDE SEQUENCE [LARGE SCALE GENOMIC DNA]</scope>
    <source>
        <strain evidence="3">JCM 31486</strain>
    </source>
</reference>
<accession>A0ABW3M594</accession>
<proteinExistence type="predicted"/>
<dbReference type="EMBL" id="JBHTIS010000436">
    <property type="protein sequence ID" value="MFD1045863.1"/>
    <property type="molecule type" value="Genomic_DNA"/>
</dbReference>
<dbReference type="InterPro" id="IPR029058">
    <property type="entry name" value="AB_hydrolase_fold"/>
</dbReference>
<comment type="caution">
    <text evidence="2">The sequence shown here is derived from an EMBL/GenBank/DDBJ whole genome shotgun (WGS) entry which is preliminary data.</text>
</comment>
<dbReference type="Pfam" id="PF06259">
    <property type="entry name" value="Abhydrolase_8"/>
    <property type="match status" value="1"/>
</dbReference>
<sequence>EGRSRADELRLLGRGDLSEAEQKQLADVRAKQNGLRAIESRLTREPPAFVLGVDVNGNGRAIIASGNPDTAVNVATFVPGTGANLGGVGGLIDRSDRMLGAAANAGSPSTAVITWVGYDAPQDLLQAGDAKYADKARGDLDRFQDGLRATHEGAPSHNTVVGHSYGTTVIGHTAHENVLNVDDVVFVGSPGVGVRHASDLNLPPGHVHATVAEHDAITVTNPPPPFLDPHGPSPASPGFGADVFASDPGTRGPWWAGGRSFEAHSQYWDQNNTSLVNMGLIIAGRPAH</sequence>
<keyword evidence="3" id="KW-1185">Reference proteome</keyword>
<keyword evidence="2" id="KW-0378">Hydrolase</keyword>
<dbReference type="Proteomes" id="UP001597045">
    <property type="component" value="Unassembled WGS sequence"/>
</dbReference>
<protein>
    <submittedName>
        <fullName evidence="2">Alpha/beta hydrolase</fullName>
    </submittedName>
</protein>
<gene>
    <name evidence="2" type="ORF">ACFQ1S_09955</name>
</gene>
<name>A0ABW3M594_9PSEU</name>
<organism evidence="2 3">
    <name type="scientific">Kibdelosporangium lantanae</name>
    <dbReference type="NCBI Taxonomy" id="1497396"/>
    <lineage>
        <taxon>Bacteria</taxon>
        <taxon>Bacillati</taxon>
        <taxon>Actinomycetota</taxon>
        <taxon>Actinomycetes</taxon>
        <taxon>Pseudonocardiales</taxon>
        <taxon>Pseudonocardiaceae</taxon>
        <taxon>Kibdelosporangium</taxon>
    </lineage>
</organism>
<evidence type="ECO:0000259" key="1">
    <source>
        <dbReference type="Pfam" id="PF06259"/>
    </source>
</evidence>
<feature type="domain" description="DUF1023" evidence="1">
    <location>
        <begin position="54"/>
        <end position="220"/>
    </location>
</feature>
<feature type="non-terminal residue" evidence="2">
    <location>
        <position position="1"/>
    </location>
</feature>
<dbReference type="SUPFAM" id="SSF53474">
    <property type="entry name" value="alpha/beta-Hydrolases"/>
    <property type="match status" value="1"/>
</dbReference>
<evidence type="ECO:0000313" key="3">
    <source>
        <dbReference type="Proteomes" id="UP001597045"/>
    </source>
</evidence>